<feature type="domain" description="Prenyltransferase alpha-alpha toroid" evidence="8">
    <location>
        <begin position="97"/>
        <end position="302"/>
    </location>
</feature>
<dbReference type="PANTHER" id="PTHR11774:SF6">
    <property type="entry name" value="PROTEIN FARNESYLTRANSFERASE SUBUNIT BETA"/>
    <property type="match status" value="1"/>
</dbReference>
<dbReference type="SUPFAM" id="SSF48239">
    <property type="entry name" value="Terpenoid cyclases/Protein prenyltransferases"/>
    <property type="match status" value="1"/>
</dbReference>
<dbReference type="InterPro" id="IPR045089">
    <property type="entry name" value="PGGT1B-like"/>
</dbReference>
<reference evidence="9 10" key="1">
    <citation type="submission" date="2024-01" db="EMBL/GenBank/DDBJ databases">
        <authorList>
            <person name="Allen C."/>
            <person name="Tagirdzhanova G."/>
        </authorList>
    </citation>
    <scope>NUCLEOTIDE SEQUENCE [LARGE SCALE GENOMIC DNA]</scope>
</reference>
<protein>
    <submittedName>
        <fullName evidence="9">CAAX farnesyltransferase (FTase) subunit beta</fullName>
        <ecNumber evidence="9">2.5.1.58</ecNumber>
    </submittedName>
</protein>
<evidence type="ECO:0000256" key="1">
    <source>
        <dbReference type="ARBA" id="ARBA00001947"/>
    </source>
</evidence>
<dbReference type="EC" id="2.5.1.58" evidence="9"/>
<keyword evidence="3" id="KW-0637">Prenyltransferase</keyword>
<keyword evidence="10" id="KW-1185">Reference proteome</keyword>
<keyword evidence="6" id="KW-0677">Repeat</keyword>
<comment type="caution">
    <text evidence="9">The sequence shown here is derived from an EMBL/GenBank/DDBJ whole genome shotgun (WGS) entry which is preliminary data.</text>
</comment>
<evidence type="ECO:0000313" key="9">
    <source>
        <dbReference type="EMBL" id="CAK7213161.1"/>
    </source>
</evidence>
<dbReference type="EMBL" id="CAWUHD010000010">
    <property type="protein sequence ID" value="CAK7213161.1"/>
    <property type="molecule type" value="Genomic_DNA"/>
</dbReference>
<accession>A0ABP0B0Y8</accession>
<evidence type="ECO:0000256" key="7">
    <source>
        <dbReference type="ARBA" id="ARBA00022833"/>
    </source>
</evidence>
<comment type="cofactor">
    <cofactor evidence="1">
        <name>Zn(2+)</name>
        <dbReference type="ChEBI" id="CHEBI:29105"/>
    </cofactor>
</comment>
<evidence type="ECO:0000313" key="10">
    <source>
        <dbReference type="Proteomes" id="UP001642482"/>
    </source>
</evidence>
<dbReference type="PANTHER" id="PTHR11774">
    <property type="entry name" value="GERANYLGERANYL TRANSFERASE TYPE BETA SUBUNIT"/>
    <property type="match status" value="1"/>
</dbReference>
<comment type="similarity">
    <text evidence="2">Belongs to the protein prenyltransferase subunit beta family.</text>
</comment>
<keyword evidence="7" id="KW-0862">Zinc</keyword>
<evidence type="ECO:0000259" key="8">
    <source>
        <dbReference type="Pfam" id="PF00432"/>
    </source>
</evidence>
<evidence type="ECO:0000256" key="4">
    <source>
        <dbReference type="ARBA" id="ARBA00022679"/>
    </source>
</evidence>
<dbReference type="Pfam" id="PF00432">
    <property type="entry name" value="Prenyltrans"/>
    <property type="match status" value="2"/>
</dbReference>
<dbReference type="Gene3D" id="1.50.10.20">
    <property type="match status" value="2"/>
</dbReference>
<feature type="domain" description="Prenyltransferase alpha-alpha toroid" evidence="8">
    <location>
        <begin position="308"/>
        <end position="385"/>
    </location>
</feature>
<evidence type="ECO:0000256" key="2">
    <source>
        <dbReference type="ARBA" id="ARBA00010497"/>
    </source>
</evidence>
<gene>
    <name evidence="9" type="primary">RAM1</name>
    <name evidence="9" type="ORF">SEUCBS140593_001753</name>
</gene>
<evidence type="ECO:0000256" key="3">
    <source>
        <dbReference type="ARBA" id="ARBA00022602"/>
    </source>
</evidence>
<keyword evidence="5" id="KW-0479">Metal-binding</keyword>
<sequence>MPSPSTDDVVDEEILITSGRYEPSPNSNTSFPYRSVRVQQPIMIPENFTHMPLVRDALVTDTSEMQDETAEMCLSAIFNQDSSSSDPPLNDFGVPHLDRSRHARFLHKSLEPLPGAFVGYDPSRPWFLFWCLNGLSLLGEDVSMYRERLIDTARSMQNPGGGFGGGHGQSSHLATTYAVVMGLTIVGGEACYEAIDRRALWKWLCSLKQPDGGFQMSVGGEEDVRGAYCAAVIISILNLPLDLSTESPAWTPEKPTLYTGLANYVQRCQTYEGGISAQPGSEAHGGYAFCALGCLSILDSPDRSIPRMSDPYHTCYVLSGLSSAQHKWELVDKPMVEASVKVDDGVPADYTEPVWKSSPFPFLEEESVQVFDEEDRISTVHPVYTISADRVDQMQAYFRSKVGF</sequence>
<dbReference type="GO" id="GO:0004660">
    <property type="term" value="F:protein farnesyltransferase activity"/>
    <property type="evidence" value="ECO:0007669"/>
    <property type="project" value="UniProtKB-EC"/>
</dbReference>
<evidence type="ECO:0000256" key="6">
    <source>
        <dbReference type="ARBA" id="ARBA00022737"/>
    </source>
</evidence>
<organism evidence="9 10">
    <name type="scientific">Sporothrix eucalyptigena</name>
    <dbReference type="NCBI Taxonomy" id="1812306"/>
    <lineage>
        <taxon>Eukaryota</taxon>
        <taxon>Fungi</taxon>
        <taxon>Dikarya</taxon>
        <taxon>Ascomycota</taxon>
        <taxon>Pezizomycotina</taxon>
        <taxon>Sordariomycetes</taxon>
        <taxon>Sordariomycetidae</taxon>
        <taxon>Ophiostomatales</taxon>
        <taxon>Ophiostomataceae</taxon>
        <taxon>Sporothrix</taxon>
    </lineage>
</organism>
<proteinExistence type="inferred from homology"/>
<evidence type="ECO:0000256" key="5">
    <source>
        <dbReference type="ARBA" id="ARBA00022723"/>
    </source>
</evidence>
<keyword evidence="4 9" id="KW-0808">Transferase</keyword>
<name>A0ABP0B0Y8_9PEZI</name>
<dbReference type="Proteomes" id="UP001642482">
    <property type="component" value="Unassembled WGS sequence"/>
</dbReference>
<dbReference type="InterPro" id="IPR001330">
    <property type="entry name" value="Prenyltrans"/>
</dbReference>
<dbReference type="InterPro" id="IPR008930">
    <property type="entry name" value="Terpenoid_cyclase/PrenylTrfase"/>
</dbReference>